<evidence type="ECO:0000259" key="4">
    <source>
        <dbReference type="PROSITE" id="PS51000"/>
    </source>
</evidence>
<dbReference type="KEGG" id="serw:FY030_11325"/>
<proteinExistence type="predicted"/>
<dbReference type="InterPro" id="IPR001034">
    <property type="entry name" value="DeoR_HTH"/>
</dbReference>
<dbReference type="InterPro" id="IPR051534">
    <property type="entry name" value="CBASS_pafABC_assoc_protein"/>
</dbReference>
<dbReference type="InterPro" id="IPR026881">
    <property type="entry name" value="WYL_dom"/>
</dbReference>
<evidence type="ECO:0000256" key="3">
    <source>
        <dbReference type="ARBA" id="ARBA00023163"/>
    </source>
</evidence>
<dbReference type="PANTHER" id="PTHR34580">
    <property type="match status" value="1"/>
</dbReference>
<dbReference type="EMBL" id="CP044427">
    <property type="protein sequence ID" value="QFG69217.1"/>
    <property type="molecule type" value="Genomic_DNA"/>
</dbReference>
<dbReference type="Pfam" id="PF25583">
    <property type="entry name" value="WCX"/>
    <property type="match status" value="1"/>
</dbReference>
<dbReference type="OrthoDB" id="8555652at2"/>
<dbReference type="GO" id="GO:0003677">
    <property type="term" value="F:DNA binding"/>
    <property type="evidence" value="ECO:0007669"/>
    <property type="project" value="UniProtKB-KW"/>
</dbReference>
<dbReference type="Proteomes" id="UP000326546">
    <property type="component" value="Chromosome"/>
</dbReference>
<dbReference type="InterPro" id="IPR028349">
    <property type="entry name" value="PafC-like"/>
</dbReference>
<evidence type="ECO:0000256" key="1">
    <source>
        <dbReference type="ARBA" id="ARBA00023015"/>
    </source>
</evidence>
<keyword evidence="1" id="KW-0805">Transcription regulation</keyword>
<dbReference type="SUPFAM" id="SSF46785">
    <property type="entry name" value="Winged helix' DNA-binding domain"/>
    <property type="match status" value="1"/>
</dbReference>
<dbReference type="InterPro" id="IPR036388">
    <property type="entry name" value="WH-like_DNA-bd_sf"/>
</dbReference>
<dbReference type="Pfam" id="PF13280">
    <property type="entry name" value="WYL"/>
    <property type="match status" value="1"/>
</dbReference>
<dbReference type="PROSITE" id="PS52050">
    <property type="entry name" value="WYL"/>
    <property type="match status" value="1"/>
</dbReference>
<organism evidence="5 6">
    <name type="scientific">Ornithinimicrobium pratense</name>
    <dbReference type="NCBI Taxonomy" id="2593973"/>
    <lineage>
        <taxon>Bacteria</taxon>
        <taxon>Bacillati</taxon>
        <taxon>Actinomycetota</taxon>
        <taxon>Actinomycetes</taxon>
        <taxon>Micrococcales</taxon>
        <taxon>Ornithinimicrobiaceae</taxon>
        <taxon>Ornithinimicrobium</taxon>
    </lineage>
</organism>
<evidence type="ECO:0000313" key="6">
    <source>
        <dbReference type="Proteomes" id="UP000326546"/>
    </source>
</evidence>
<dbReference type="PIRSF" id="PIRSF016838">
    <property type="entry name" value="PafC"/>
    <property type="match status" value="1"/>
</dbReference>
<dbReference type="AlphaFoldDB" id="A0A5J6V6K0"/>
<feature type="domain" description="HTH deoR-type" evidence="4">
    <location>
        <begin position="4"/>
        <end position="59"/>
    </location>
</feature>
<keyword evidence="3" id="KW-0804">Transcription</keyword>
<dbReference type="InterPro" id="IPR018356">
    <property type="entry name" value="Tscrpt_reg_HTH_DeoR_CS"/>
</dbReference>
<dbReference type="Gene3D" id="1.10.10.10">
    <property type="entry name" value="Winged helix-like DNA-binding domain superfamily/Winged helix DNA-binding domain"/>
    <property type="match status" value="1"/>
</dbReference>
<sequence>MTTPSGRLLTLLSLLQARRDWPGETLADRLGVSRRTVRRDVDRLRELGYPVQTTKGPAGGYRLAPGSDLPPLLFDDEQAVAVAVALQTATLGVTGVQEAAVRALATIRQVMPSRLRHRVDALQVLTVPPTSSPAATVDPEVLLQVGACCRDHHVLRFDYVDTEGAQSLRRVEPHRLVSRRGRWYAVAWDLDRAAWRTFRVDRVRPRTPIGPRFAPRELTDEMVADLVRPPGETSWPAKGRVVLHASAADVSRWVRPDQGTVTPRDESSCELEIGSWSWPSLAAWLLLFEAEFEVLDPPELVVALEEIAARVGRAMAASGSLGADVSKPGPCPHTVG</sequence>
<protein>
    <submittedName>
        <fullName evidence="5">WYL domain-containing protein</fullName>
    </submittedName>
</protein>
<accession>A0A5J6V6K0</accession>
<dbReference type="RefSeq" id="WP_158061599.1">
    <property type="nucleotide sequence ID" value="NZ_CP044427.1"/>
</dbReference>
<keyword evidence="6" id="KW-1185">Reference proteome</keyword>
<reference evidence="5 6" key="1">
    <citation type="submission" date="2019-09" db="EMBL/GenBank/DDBJ databases">
        <title>Serinicoccus pratensis sp. nov., isolated from meadow soil.</title>
        <authorList>
            <person name="Zhang W."/>
        </authorList>
    </citation>
    <scope>NUCLEOTIDE SEQUENCE [LARGE SCALE GENOMIC DNA]</scope>
    <source>
        <strain evidence="5 6">W204</strain>
    </source>
</reference>
<dbReference type="InterPro" id="IPR036390">
    <property type="entry name" value="WH_DNA-bd_sf"/>
</dbReference>
<dbReference type="PROSITE" id="PS00894">
    <property type="entry name" value="HTH_DEOR_1"/>
    <property type="match status" value="1"/>
</dbReference>
<evidence type="ECO:0000313" key="5">
    <source>
        <dbReference type="EMBL" id="QFG69217.1"/>
    </source>
</evidence>
<dbReference type="PROSITE" id="PS51000">
    <property type="entry name" value="HTH_DEOR_2"/>
    <property type="match status" value="1"/>
</dbReference>
<name>A0A5J6V6K0_9MICO</name>
<dbReference type="Pfam" id="PF08279">
    <property type="entry name" value="HTH_11"/>
    <property type="match status" value="1"/>
</dbReference>
<gene>
    <name evidence="5" type="ORF">FY030_11325</name>
</gene>
<dbReference type="InterPro" id="IPR057727">
    <property type="entry name" value="WCX_dom"/>
</dbReference>
<dbReference type="GO" id="GO:0003700">
    <property type="term" value="F:DNA-binding transcription factor activity"/>
    <property type="evidence" value="ECO:0007669"/>
    <property type="project" value="InterPro"/>
</dbReference>
<dbReference type="InterPro" id="IPR013196">
    <property type="entry name" value="HTH_11"/>
</dbReference>
<keyword evidence="2" id="KW-0238">DNA-binding</keyword>
<dbReference type="PANTHER" id="PTHR34580:SF3">
    <property type="entry name" value="PROTEIN PAFB"/>
    <property type="match status" value="1"/>
</dbReference>
<evidence type="ECO:0000256" key="2">
    <source>
        <dbReference type="ARBA" id="ARBA00023125"/>
    </source>
</evidence>